<feature type="repeat" description="TPR" evidence="1">
    <location>
        <begin position="482"/>
        <end position="515"/>
    </location>
</feature>
<feature type="repeat" description="TPR" evidence="1">
    <location>
        <begin position="362"/>
        <end position="395"/>
    </location>
</feature>
<dbReference type="Pfam" id="PF13424">
    <property type="entry name" value="TPR_12"/>
    <property type="match status" value="8"/>
</dbReference>
<feature type="repeat" description="TPR" evidence="1">
    <location>
        <begin position="322"/>
        <end position="355"/>
    </location>
</feature>
<dbReference type="Pfam" id="PF13181">
    <property type="entry name" value="TPR_8"/>
    <property type="match status" value="1"/>
</dbReference>
<name>A0AAV6VEA4_9ARAC</name>
<evidence type="ECO:0000259" key="4">
    <source>
        <dbReference type="Pfam" id="PF12770"/>
    </source>
</evidence>
<dbReference type="FunFam" id="1.25.40.10:FF:001590">
    <property type="entry name" value="Rapsynoid, putative"/>
    <property type="match status" value="1"/>
</dbReference>
<evidence type="ECO:0000256" key="2">
    <source>
        <dbReference type="SAM" id="Coils"/>
    </source>
</evidence>
<dbReference type="Pfam" id="PF26117">
    <property type="entry name" value="TTC28_C"/>
    <property type="match status" value="1"/>
</dbReference>
<evidence type="ECO:0000313" key="7">
    <source>
        <dbReference type="Proteomes" id="UP000827092"/>
    </source>
</evidence>
<sequence length="2517" mass="276516">MELPNQRDPEEVEVNFESEPSNKSLFLEKVRQSNAACQSGDFSAAIRLYTEAIVLDPGNHVLYSNRSAAYIKVSKFARALQDAIKARELHPKWPKAYYRQGVALQCLGRHADSLAAFASGLAQDSKNVHLLAGLVEAAMKSPLRATLEPTYRQLQAMRLDKSPFVITSVVGQELLATGNHAAAVVVLESALRIGTCSLKLRGSVFSALSSAYWALNTLDRAIAYMQQDLAVAKSLGDQAGECRAHGNLGSAYFSKGNYKEALTSHRYQLVLAMKSKDTFAAASALTSLGHVYTAVGDYPNALASHKQCVQLVRQVGDRLQEAREIGNVGAVYLAMGDFDQAVECHMEHLRLAKQLGNKVEEARAYSNLGSSHHYRRNFEQAITFHNHVLRLAQELGDKAIEARAYAGLGHAARCMGDYPQAKKWHEKQLDMALSTKDKVSEGRACSNLGIVYQLLGDFDAAHKLHQAHLNIARQLGDKAGMGRAYGNIGNAFSAMGRYEQAIKFHKQELTISKEVNDRSAEASTHGNLAVAYQALGMHEMALLHYHSHLNIAQELKDTAGEACALCNLGNCHSSRGEFQQAVPYYESYLRLCQEISDAEGEAKACHFLGYAHYCLGNYKEAIHYYEQDLELAKDLQDRLSMGRAYCNLGLSHLALGNIQAALECQRYFLAVAQMMKHLQGKFRALGNLGDVLMKMKDPNQAVKVYQKQLILSKQSGDKSLEAVAYGALGLCHRQMQCFDKALGYHTQELTLRQELSDIRGECKAHGHLGAVHISLGNYTNAMKCYEEQLERAKELRDCALETQALGNLGISRLNMSHFEDAIGYFEQQLALLEQLGNANALIDKGRAYGNLGDCYDSLGDFEEAVKCHEQYLAISLKGQSLRDQDRAYRGLGNSHRCIGNLQQALVCFEKRLVVSHELGNISAKAAAYGELGGIHSNLGNFEQAIACLEHQLNLAREMADRSAESDAACGLGTVYQQMGDHQRALKYHQMDLDIAEETSNMASQGRAYGNLGVAHESLGSFEQAIAYQEQHLSVAAQINDKVAKTLAFSSLGRVHHALGNTPQAVAYLQQGLLIAEQLGRREDEARIRHRLGLALWGNDDLEGAQQQLYRATDLFESIRREARGTSDYKLSLFDLQTASYQALQRVLVGLGRYQEALVVAERGRTRAFVDLLLERQTSNSHSILNFNPANVEQIYEIVSRQKATVIYYSIAAGYLYTWLVVPNKGIVKFHESNISDMENENDDENSATVPSASSLLEQYIVHVREALGVDIPTNHSNGTLSETESEAGDLWNHQLEELGDRLNQENDRTGFLRMVNRNHLFNSSNYSLSSLFSVGSLGGSIASGLTSRPGSIRSRRSQWQGPAPLHTLYDLLIAPIEEHLPKDPDLQELLLVLDGDLYLVPFAILKNANCDEYLCERFSLTVLPSISALKASQRSKIVRQNNSKDISSALVVGNPKIPAVVSEQWGWNDIPHAEQEANLVGEILSTKAITGSEATKENILSQLSQAECIHFATHISWKLSAVVLSPGEFMESSRHFPQSSQDTGDYPEEPTSELSSTDLPPLSEFLLTAADILNLRLSARLVVVSSCHTRNHHGRAHSDGVVGLTRALLAAGAQCVLVSLWPVPDAAVKILLRTFYSALLQGSKVSIALAEAMRTIQTTKHFAHPANWASFVLVGSDVHLSNQVALMGQALADLLKTPDKCSPALRVVLHLVEKSLQRIHRGHKNAMYTTQKSIENKVGPVNGWKELLISVGFRFEPASNGLPASVFFPQSDHGERLTQCSASLQALLGLSPVSLSAITKLLCSPEYADDIIQLIRQVMSQFLHKDQDADNIECSVSVRLWSIPGCHELLASLGFDLMEVGRDEVMLRMGKQANKRTIQFALQALLAVFDTQEAAKCLPLEGSSSLESLDSEPSDSRAGSPPPTTAPTLAYPTWRPVVGNQFLGRSSTGAFSTYARTRGEPDGRTATMGSDQKGRESDTFTPSPVDTMKPFIGGRLLKQSPQPSPHLAINLSHQSKIRCMYNDSPPSDNNGARPDSSSSAGSANDWDSGQTTVRRQVAPRDANDDAYAGIKKGMYKLGLGENHSSMGSLLDAGEMSQANSELDFTVRSSDVRNFSAQSSNFNVPSGNVKSDMKKKSCLFSSVVNKTMGKDLSRKGLSKLDQERNYYKRSATLGHVVETRAQVHHVEAVNRYYPSSETGIYAPCLDGKTQENVDIHEIRVPSTIGCNPREKSLYVPQAFHNSLTGKKGQSGKHILSTQLRHMSQELPDVYHDRNVGLGLAPSLSTILAADNIGSLTENTDLPESNLLPRLINLNSSQKQLQQPRQKPPLPPKRIPVQYNHSHDPKKGDSNKSGDSSSIRDQGDGGSFTDLNCPSQISQDAFPPSLRLFSSFLNNIENHMSNGGVKETNKKTKGDCENVAAFKPNVINSHDSLLSTESAFDSDHESKFFFSGNKEHNVPKTGQGYTKNDEWATDANRNLCTSSTTSDTEGSDMDNSKNISTVKRNPKHVVSSRKVPENA</sequence>
<dbReference type="InterPro" id="IPR058900">
    <property type="entry name" value="TTC28_C"/>
</dbReference>
<protein>
    <recommendedName>
        <fullName evidence="8">Tetratricopeptide repeat protein 28</fullName>
    </recommendedName>
</protein>
<dbReference type="FunFam" id="1.25.40.10:FF:000040">
    <property type="entry name" value="Tetratricopeptide repeat domain 28"/>
    <property type="match status" value="1"/>
</dbReference>
<dbReference type="Proteomes" id="UP000827092">
    <property type="component" value="Unassembled WGS sequence"/>
</dbReference>
<feature type="region of interest" description="Disordered" evidence="3">
    <location>
        <begin position="1533"/>
        <end position="1557"/>
    </location>
</feature>
<feature type="compositionally biased region" description="Polar residues" evidence="3">
    <location>
        <begin position="2024"/>
        <end position="2054"/>
    </location>
</feature>
<dbReference type="InterPro" id="IPR011990">
    <property type="entry name" value="TPR-like_helical_dom_sf"/>
</dbReference>
<reference evidence="6 7" key="1">
    <citation type="journal article" date="2022" name="Nat. Ecol. Evol.">
        <title>A masculinizing supergene underlies an exaggerated male reproductive morph in a spider.</title>
        <authorList>
            <person name="Hendrickx F."/>
            <person name="De Corte Z."/>
            <person name="Sonet G."/>
            <person name="Van Belleghem S.M."/>
            <person name="Kostlbacher S."/>
            <person name="Vangestel C."/>
        </authorList>
    </citation>
    <scope>NUCLEOTIDE SEQUENCE [LARGE SCALE GENOMIC DNA]</scope>
    <source>
        <strain evidence="6">W744_W776</strain>
    </source>
</reference>
<proteinExistence type="predicted"/>
<dbReference type="PROSITE" id="PS50005">
    <property type="entry name" value="TPR"/>
    <property type="match status" value="8"/>
</dbReference>
<keyword evidence="2" id="KW-0175">Coiled coil</keyword>
<dbReference type="Pfam" id="PF12770">
    <property type="entry name" value="CHAT"/>
    <property type="match status" value="1"/>
</dbReference>
<feature type="compositionally biased region" description="Basic and acidic residues" evidence="3">
    <location>
        <begin position="2339"/>
        <end position="2350"/>
    </location>
</feature>
<dbReference type="PANTHER" id="PTHR10098">
    <property type="entry name" value="RAPSYN-RELATED"/>
    <property type="match status" value="1"/>
</dbReference>
<feature type="domain" description="TTC28 C-terminal" evidence="5">
    <location>
        <begin position="1790"/>
        <end position="1894"/>
    </location>
</feature>
<dbReference type="FunFam" id="1.25.40.10:FF:000223">
    <property type="entry name" value="Tetratricopeptide repeat domain 28"/>
    <property type="match status" value="1"/>
</dbReference>
<dbReference type="InterPro" id="IPR024983">
    <property type="entry name" value="CHAT_dom"/>
</dbReference>
<feature type="repeat" description="TPR" evidence="1">
    <location>
        <begin position="602"/>
        <end position="635"/>
    </location>
</feature>
<evidence type="ECO:0000259" key="5">
    <source>
        <dbReference type="Pfam" id="PF26117"/>
    </source>
</evidence>
<feature type="region of interest" description="Disordered" evidence="3">
    <location>
        <begin position="1953"/>
        <end position="1986"/>
    </location>
</feature>
<dbReference type="InterPro" id="IPR019734">
    <property type="entry name" value="TPR_rpt"/>
</dbReference>
<feature type="region of interest" description="Disordered" evidence="3">
    <location>
        <begin position="2019"/>
        <end position="2060"/>
    </location>
</feature>
<feature type="region of interest" description="Disordered" evidence="3">
    <location>
        <begin position="2475"/>
        <end position="2517"/>
    </location>
</feature>
<feature type="repeat" description="TPR" evidence="1">
    <location>
        <begin position="282"/>
        <end position="315"/>
    </location>
</feature>
<comment type="caution">
    <text evidence="6">The sequence shown here is derived from an EMBL/GenBank/DDBJ whole genome shotgun (WGS) entry which is preliminary data.</text>
</comment>
<accession>A0AAV6VEA4</accession>
<keyword evidence="7" id="KW-1185">Reference proteome</keyword>
<dbReference type="Gene3D" id="1.25.40.10">
    <property type="entry name" value="Tetratricopeptide repeat domain"/>
    <property type="match status" value="7"/>
</dbReference>
<evidence type="ECO:0000256" key="1">
    <source>
        <dbReference type="PROSITE-ProRule" id="PRU00339"/>
    </source>
</evidence>
<dbReference type="SMART" id="SM00028">
    <property type="entry name" value="TPR"/>
    <property type="match status" value="25"/>
</dbReference>
<evidence type="ECO:0000313" key="6">
    <source>
        <dbReference type="EMBL" id="KAG8194950.1"/>
    </source>
</evidence>
<feature type="region of interest" description="Disordered" evidence="3">
    <location>
        <begin position="2315"/>
        <end position="2374"/>
    </location>
</feature>
<dbReference type="FunFam" id="1.25.40.10:FF:000096">
    <property type="entry name" value="Tetratricopeptide repeat domain 28"/>
    <property type="match status" value="1"/>
</dbReference>
<feature type="region of interest" description="Disordered" evidence="3">
    <location>
        <begin position="1903"/>
        <end position="1931"/>
    </location>
</feature>
<feature type="region of interest" description="Disordered" evidence="3">
    <location>
        <begin position="2449"/>
        <end position="2468"/>
    </location>
</feature>
<keyword evidence="1" id="KW-0802">TPR repeat</keyword>
<dbReference type="PANTHER" id="PTHR10098:SF108">
    <property type="entry name" value="TETRATRICOPEPTIDE REPEAT PROTEIN 28"/>
    <property type="match status" value="1"/>
</dbReference>
<organism evidence="6 7">
    <name type="scientific">Oedothorax gibbosus</name>
    <dbReference type="NCBI Taxonomy" id="931172"/>
    <lineage>
        <taxon>Eukaryota</taxon>
        <taxon>Metazoa</taxon>
        <taxon>Ecdysozoa</taxon>
        <taxon>Arthropoda</taxon>
        <taxon>Chelicerata</taxon>
        <taxon>Arachnida</taxon>
        <taxon>Araneae</taxon>
        <taxon>Araneomorphae</taxon>
        <taxon>Entelegynae</taxon>
        <taxon>Araneoidea</taxon>
        <taxon>Linyphiidae</taxon>
        <taxon>Erigoninae</taxon>
        <taxon>Oedothorax</taxon>
    </lineage>
</organism>
<evidence type="ECO:0008006" key="8">
    <source>
        <dbReference type="Google" id="ProtNLM"/>
    </source>
</evidence>
<feature type="repeat" description="TPR" evidence="1">
    <location>
        <begin position="925"/>
        <end position="958"/>
    </location>
</feature>
<feature type="domain" description="CHAT" evidence="4">
    <location>
        <begin position="1363"/>
        <end position="1676"/>
    </location>
</feature>
<dbReference type="EMBL" id="JAFNEN010000096">
    <property type="protein sequence ID" value="KAG8194950.1"/>
    <property type="molecule type" value="Genomic_DNA"/>
</dbReference>
<feature type="coiled-coil region" evidence="2">
    <location>
        <begin position="775"/>
        <end position="802"/>
    </location>
</feature>
<evidence type="ECO:0000256" key="3">
    <source>
        <dbReference type="SAM" id="MobiDB-lite"/>
    </source>
</evidence>
<dbReference type="SUPFAM" id="SSF48452">
    <property type="entry name" value="TPR-like"/>
    <property type="match status" value="7"/>
</dbReference>
<gene>
    <name evidence="6" type="ORF">JTE90_021411</name>
</gene>
<dbReference type="Pfam" id="PF13176">
    <property type="entry name" value="TPR_7"/>
    <property type="match status" value="1"/>
</dbReference>
<feature type="repeat" description="TPR" evidence="1">
    <location>
        <begin position="965"/>
        <end position="998"/>
    </location>
</feature>
<feature type="repeat" description="TPR" evidence="1">
    <location>
        <begin position="845"/>
        <end position="878"/>
    </location>
</feature>